<accession>A0A1M6MEJ5</accession>
<organism evidence="1 2">
    <name type="scientific">Propionispora hippei DSM 15287</name>
    <dbReference type="NCBI Taxonomy" id="1123003"/>
    <lineage>
        <taxon>Bacteria</taxon>
        <taxon>Bacillati</taxon>
        <taxon>Bacillota</taxon>
        <taxon>Negativicutes</taxon>
        <taxon>Selenomonadales</taxon>
        <taxon>Sporomusaceae</taxon>
        <taxon>Propionispora</taxon>
    </lineage>
</organism>
<evidence type="ECO:0000313" key="1">
    <source>
        <dbReference type="EMBL" id="SHJ81838.1"/>
    </source>
</evidence>
<proteinExistence type="predicted"/>
<dbReference type="Proteomes" id="UP000322917">
    <property type="component" value="Unassembled WGS sequence"/>
</dbReference>
<sequence length="73" mass="8387">MILPKYLCPVCNKSHEDFDSAMSCINSHPTLEKVETPSERVVDAFEYVDVTMSNGAVYRYKRLRQIGGDDWDD</sequence>
<reference evidence="1 2" key="1">
    <citation type="submission" date="2016-11" db="EMBL/GenBank/DDBJ databases">
        <authorList>
            <person name="Varghese N."/>
            <person name="Submissions S."/>
        </authorList>
    </citation>
    <scope>NUCLEOTIDE SEQUENCE [LARGE SCALE GENOMIC DNA]</scope>
    <source>
        <strain evidence="1 2">DSM 15287</strain>
    </source>
</reference>
<protein>
    <submittedName>
        <fullName evidence="1">Uncharacterized protein</fullName>
    </submittedName>
</protein>
<dbReference type="EMBL" id="FQZD01000041">
    <property type="protein sequence ID" value="SHJ81838.1"/>
    <property type="molecule type" value="Genomic_DNA"/>
</dbReference>
<evidence type="ECO:0000313" key="2">
    <source>
        <dbReference type="Proteomes" id="UP000322917"/>
    </source>
</evidence>
<name>A0A1M6MEJ5_9FIRM</name>
<keyword evidence="2" id="KW-1185">Reference proteome</keyword>
<dbReference type="AlphaFoldDB" id="A0A1M6MEJ5"/>
<gene>
    <name evidence="1" type="ORF">SAMN02745170_03405</name>
</gene>